<dbReference type="CDD" id="cd15751">
    <property type="entry name" value="FYVE_BSN_PCLO"/>
    <property type="match status" value="1"/>
</dbReference>
<reference evidence="4" key="1">
    <citation type="submission" date="2023-11" db="UniProtKB">
        <authorList>
            <consortium name="WormBaseParasite"/>
        </authorList>
    </citation>
    <scope>IDENTIFICATION</scope>
</reference>
<feature type="domain" description="RabBD" evidence="2">
    <location>
        <begin position="85"/>
        <end position="217"/>
    </location>
</feature>
<feature type="region of interest" description="Disordered" evidence="1">
    <location>
        <begin position="1"/>
        <end position="31"/>
    </location>
</feature>
<dbReference type="InterPro" id="IPR010911">
    <property type="entry name" value="Rab_BD"/>
</dbReference>
<dbReference type="Gene3D" id="3.30.40.10">
    <property type="entry name" value="Zinc/RING finger domain, C3HC4 (zinc finger)"/>
    <property type="match status" value="1"/>
</dbReference>
<evidence type="ECO:0000259" key="2">
    <source>
        <dbReference type="PROSITE" id="PS50916"/>
    </source>
</evidence>
<dbReference type="AlphaFoldDB" id="A0AA85BX10"/>
<feature type="compositionally biased region" description="Polar residues" evidence="1">
    <location>
        <begin position="1"/>
        <end position="10"/>
    </location>
</feature>
<dbReference type="InterPro" id="IPR013083">
    <property type="entry name" value="Znf_RING/FYVE/PHD"/>
</dbReference>
<evidence type="ECO:0000313" key="3">
    <source>
        <dbReference type="Proteomes" id="UP000050791"/>
    </source>
</evidence>
<dbReference type="SUPFAM" id="SSF57903">
    <property type="entry name" value="FYVE/PHD zinc finger"/>
    <property type="match status" value="1"/>
</dbReference>
<feature type="region of interest" description="Disordered" evidence="1">
    <location>
        <begin position="389"/>
        <end position="427"/>
    </location>
</feature>
<dbReference type="InterPro" id="IPR011011">
    <property type="entry name" value="Znf_FYVE_PHD"/>
</dbReference>
<dbReference type="Proteomes" id="UP000050791">
    <property type="component" value="Unassembled WGS sequence"/>
</dbReference>
<dbReference type="Pfam" id="PF02318">
    <property type="entry name" value="FYVE_2"/>
    <property type="match status" value="1"/>
</dbReference>
<evidence type="ECO:0000256" key="1">
    <source>
        <dbReference type="SAM" id="MobiDB-lite"/>
    </source>
</evidence>
<feature type="compositionally biased region" description="Basic and acidic residues" evidence="1">
    <location>
        <begin position="400"/>
        <end position="418"/>
    </location>
</feature>
<dbReference type="InterPro" id="IPR041282">
    <property type="entry name" value="FYVE_2"/>
</dbReference>
<sequence length="824" mass="96347">MGNETSQTSGQEEDIQRNDVSHKRSQSLQRDLTLSNTGITLLPNSCKSQSQISLHEIVGTNDSSQDKTNSKLTTDTSTTEIALLKTVQMELTDDEKECIQQVLARARLVEMNEDKRVTKLQTELKHTEQVVKRRVSLSNQDVTKQVYCCLLCGQTPLPEGQYSGQDWKVCHDCQNNLCPNCVVQIGKNVDSEVFWLCKLCQKKRQLTVSSGSWLQRLPKNNNNKQTKELQKLIQKTHGITRTASYSQYEDLIDQVSLDESTVNSGDQDEHEGEEEKEEESKQLIQKDNTQLVKSHENSILKNIHQRRASEQNSIKEVVESTHRLYHSINDNQPVNNETRKVSIGQRFLRQNDAVIHDDDDDVDRDNYKNRTYQNRLHLYFTKQISEQFSVDSDDDDNDNVYEKDNQKSDLVNFHDKTNESNQNDQFNETILHNNKSSTIVQQLHHEECYDGIDMTDEIQEITPTDVIDEKATERKEIVQSTYTNVPLDNSDQINVSWCTVSPTNILSHHHTDKQQFIPEDYTISSMDYLNRPYHDNQEHLIRSNSDQIILNDQENIIESFNSYSINQENDPFNENSLIYHNRQPSIKQDSKDDISMKYLEKTNLFNTYTQSYEDKIGLIIPQYNSDEYNEDMNIINDTNDETKSLSQSLLTNQDNGRYSNHIHLQCNNQSRRQSYPIIINDDHVLSLSNQMIQQQQQQQPRLASKSSYFEYFNTDDHDHDNDDDDNEDRFIHSYYDQPNSYHSNRLSNHEMNSNQLNLFFPYNLNESWDYAEDLRKIDENIYHRTNISNKTIDFNDITYDTIKVVYSMKMKIIFILLYRQELLT</sequence>
<feature type="region of interest" description="Disordered" evidence="1">
    <location>
        <begin position="259"/>
        <end position="283"/>
    </location>
</feature>
<protein>
    <recommendedName>
        <fullName evidence="2">RabBD domain-containing protein</fullName>
    </recommendedName>
</protein>
<accession>A0AA85BX10</accession>
<dbReference type="PROSITE" id="PS50916">
    <property type="entry name" value="RABBD"/>
    <property type="match status" value="1"/>
</dbReference>
<organism evidence="3 4">
    <name type="scientific">Schistosoma mattheei</name>
    <dbReference type="NCBI Taxonomy" id="31246"/>
    <lineage>
        <taxon>Eukaryota</taxon>
        <taxon>Metazoa</taxon>
        <taxon>Spiralia</taxon>
        <taxon>Lophotrochozoa</taxon>
        <taxon>Platyhelminthes</taxon>
        <taxon>Trematoda</taxon>
        <taxon>Digenea</taxon>
        <taxon>Strigeidida</taxon>
        <taxon>Schistosomatoidea</taxon>
        <taxon>Schistosomatidae</taxon>
        <taxon>Schistosoma</taxon>
    </lineage>
</organism>
<feature type="compositionally biased region" description="Acidic residues" evidence="1">
    <location>
        <begin position="266"/>
        <end position="277"/>
    </location>
</feature>
<dbReference type="GO" id="GO:0031267">
    <property type="term" value="F:small GTPase binding"/>
    <property type="evidence" value="ECO:0007669"/>
    <property type="project" value="InterPro"/>
</dbReference>
<dbReference type="WBParaSite" id="SMTH1_87370.1">
    <property type="protein sequence ID" value="SMTH1_87370.1"/>
    <property type="gene ID" value="SMTH1_87370"/>
</dbReference>
<proteinExistence type="predicted"/>
<evidence type="ECO:0000313" key="4">
    <source>
        <dbReference type="WBParaSite" id="SMTH1_87370.1"/>
    </source>
</evidence>
<dbReference type="GO" id="GO:0006886">
    <property type="term" value="P:intracellular protein transport"/>
    <property type="evidence" value="ECO:0007669"/>
    <property type="project" value="InterPro"/>
</dbReference>
<name>A0AA85BX10_9TREM</name>